<name>A0A8J3MDZ6_9RHOB</name>
<sequence length="253" mass="28443">MFNGEILDPPYPRRVFSLPFTHKIRHASDDNHAHLDFLIWCLGFFEGTRLTTFEAGYLDATPIMTGKLTDFILTGGTQPSDALDLAERYWTDHVAKPRQIKRMIGIIHCLFLAQNPNHMPFEKFSYLYMALDACFKATSEMCSPPNRLSHAKRIEWTCQQFGMPVPDWATNSSEIATEISAVRNDAIHEALFFDEPLGFVTYGGSSGSGVGRNVPLQMEALTCRLIVALLGMPEAGYVRSPVNTRQRHGLCLK</sequence>
<dbReference type="AlphaFoldDB" id="A0A8J3MDZ6"/>
<protein>
    <recommendedName>
        <fullName evidence="3">Apea-like HEPN domain-containing protein</fullName>
    </recommendedName>
</protein>
<organism evidence="1 2">
    <name type="scientific">Pseudodonghicola xiamenensis</name>
    <dbReference type="NCBI Taxonomy" id="337702"/>
    <lineage>
        <taxon>Bacteria</taxon>
        <taxon>Pseudomonadati</taxon>
        <taxon>Pseudomonadota</taxon>
        <taxon>Alphaproteobacteria</taxon>
        <taxon>Rhodobacterales</taxon>
        <taxon>Paracoccaceae</taxon>
        <taxon>Pseudodonghicola</taxon>
    </lineage>
</organism>
<accession>A0A8J3MDZ6</accession>
<proteinExistence type="predicted"/>
<evidence type="ECO:0008006" key="3">
    <source>
        <dbReference type="Google" id="ProtNLM"/>
    </source>
</evidence>
<keyword evidence="2" id="KW-1185">Reference proteome</keyword>
<evidence type="ECO:0000313" key="2">
    <source>
        <dbReference type="Proteomes" id="UP000611500"/>
    </source>
</evidence>
<gene>
    <name evidence="1" type="ORF">GCM10010961_25890</name>
</gene>
<reference evidence="1" key="1">
    <citation type="journal article" date="2014" name="Int. J. Syst. Evol. Microbiol.">
        <title>Complete genome sequence of Corynebacterium casei LMG S-19264T (=DSM 44701T), isolated from a smear-ripened cheese.</title>
        <authorList>
            <consortium name="US DOE Joint Genome Institute (JGI-PGF)"/>
            <person name="Walter F."/>
            <person name="Albersmeier A."/>
            <person name="Kalinowski J."/>
            <person name="Ruckert C."/>
        </authorList>
    </citation>
    <scope>NUCLEOTIDE SEQUENCE</scope>
    <source>
        <strain evidence="1">CGMCC 1.7081</strain>
    </source>
</reference>
<evidence type="ECO:0000313" key="1">
    <source>
        <dbReference type="EMBL" id="GHG93423.1"/>
    </source>
</evidence>
<dbReference type="EMBL" id="BNAP01000011">
    <property type="protein sequence ID" value="GHG93423.1"/>
    <property type="molecule type" value="Genomic_DNA"/>
</dbReference>
<reference evidence="1" key="2">
    <citation type="submission" date="2020-09" db="EMBL/GenBank/DDBJ databases">
        <authorList>
            <person name="Sun Q."/>
            <person name="Zhou Y."/>
        </authorList>
    </citation>
    <scope>NUCLEOTIDE SEQUENCE</scope>
    <source>
        <strain evidence="1">CGMCC 1.7081</strain>
    </source>
</reference>
<comment type="caution">
    <text evidence="1">The sequence shown here is derived from an EMBL/GenBank/DDBJ whole genome shotgun (WGS) entry which is preliminary data.</text>
</comment>
<dbReference type="Proteomes" id="UP000611500">
    <property type="component" value="Unassembled WGS sequence"/>
</dbReference>